<dbReference type="PANTHER" id="PTHR46889:SF5">
    <property type="entry name" value="INTEGRASE PROTEIN"/>
    <property type="match status" value="1"/>
</dbReference>
<dbReference type="InterPro" id="IPR001584">
    <property type="entry name" value="Integrase_cat-core"/>
</dbReference>
<gene>
    <name evidence="2" type="ORF">MGN01_06940</name>
</gene>
<dbReference type="AlphaFoldDB" id="A0A512JFX5"/>
<sequence length="344" mass="39216">MTREQKVIRGKVGLLELAKQLGNVSQACKMMGYSRDSFYRFRELYDTGGEVALQELSRRKPLLANRTAPEVEALIVEIALEQPAYGQIRVANEVRKRGHSISPAGVRGVWQRHDLETMKKRLKALEAKVAQEGLVLTEGQLAALEKAKAEKETHGEFESECPGYCGAQDTFYVGTMKGVGRIYQQTFIDTYAKVAFAKLYDRKTALTAADLLNDRVVPFFDAQEVKLCRVLTDRGTEYCGNPEHHEYELYLAVEDVDHSRTKAKNPQTNGIVERFHKTVLNEFYRVTFRKKIYGSLTELQADLDGWMRSYNDERPHQGRWCFGKTPMRTFLDAVPMAQEKMIAT</sequence>
<dbReference type="InterPro" id="IPR036397">
    <property type="entry name" value="RNaseH_sf"/>
</dbReference>
<dbReference type="EMBL" id="BJZV01000002">
    <property type="protein sequence ID" value="GEP08849.1"/>
    <property type="molecule type" value="Genomic_DNA"/>
</dbReference>
<dbReference type="SUPFAM" id="SSF46689">
    <property type="entry name" value="Homeodomain-like"/>
    <property type="match status" value="1"/>
</dbReference>
<organism evidence="2 3">
    <name type="scientific">Methylobacterium gnaphalii</name>
    <dbReference type="NCBI Taxonomy" id="1010610"/>
    <lineage>
        <taxon>Bacteria</taxon>
        <taxon>Pseudomonadati</taxon>
        <taxon>Pseudomonadota</taxon>
        <taxon>Alphaproteobacteria</taxon>
        <taxon>Hyphomicrobiales</taxon>
        <taxon>Methylobacteriaceae</taxon>
        <taxon>Methylobacterium</taxon>
    </lineage>
</organism>
<dbReference type="SUPFAM" id="SSF53098">
    <property type="entry name" value="Ribonuclease H-like"/>
    <property type="match status" value="1"/>
</dbReference>
<dbReference type="InterPro" id="IPR050900">
    <property type="entry name" value="Transposase_IS3/IS150/IS904"/>
</dbReference>
<dbReference type="GO" id="GO:0003676">
    <property type="term" value="F:nucleic acid binding"/>
    <property type="evidence" value="ECO:0007669"/>
    <property type="project" value="InterPro"/>
</dbReference>
<dbReference type="Gene3D" id="3.30.420.10">
    <property type="entry name" value="Ribonuclease H-like superfamily/Ribonuclease H"/>
    <property type="match status" value="1"/>
</dbReference>
<comment type="caution">
    <text evidence="2">The sequence shown here is derived from an EMBL/GenBank/DDBJ whole genome shotgun (WGS) entry which is preliminary data.</text>
</comment>
<dbReference type="PANTHER" id="PTHR46889">
    <property type="entry name" value="TRANSPOSASE INSF FOR INSERTION SEQUENCE IS3B-RELATED"/>
    <property type="match status" value="1"/>
</dbReference>
<dbReference type="Pfam" id="PF13551">
    <property type="entry name" value="HTH_29"/>
    <property type="match status" value="1"/>
</dbReference>
<evidence type="ECO:0000259" key="1">
    <source>
        <dbReference type="PROSITE" id="PS50994"/>
    </source>
</evidence>
<dbReference type="Proteomes" id="UP000321750">
    <property type="component" value="Unassembled WGS sequence"/>
</dbReference>
<dbReference type="OrthoDB" id="8005085at2"/>
<evidence type="ECO:0000313" key="2">
    <source>
        <dbReference type="EMBL" id="GEP08849.1"/>
    </source>
</evidence>
<dbReference type="PROSITE" id="PS50994">
    <property type="entry name" value="INTEGRASE"/>
    <property type="match status" value="1"/>
</dbReference>
<evidence type="ECO:0000313" key="3">
    <source>
        <dbReference type="Proteomes" id="UP000321750"/>
    </source>
</evidence>
<dbReference type="Pfam" id="PF13683">
    <property type="entry name" value="rve_3"/>
    <property type="match status" value="1"/>
</dbReference>
<dbReference type="InterPro" id="IPR009057">
    <property type="entry name" value="Homeodomain-like_sf"/>
</dbReference>
<reference evidence="2 3" key="1">
    <citation type="submission" date="2019-07" db="EMBL/GenBank/DDBJ databases">
        <title>Whole genome shotgun sequence of Methylobacterium gnaphalii NBRC 107716.</title>
        <authorList>
            <person name="Hosoyama A."/>
            <person name="Uohara A."/>
            <person name="Ohji S."/>
            <person name="Ichikawa N."/>
        </authorList>
    </citation>
    <scope>NUCLEOTIDE SEQUENCE [LARGE SCALE GENOMIC DNA]</scope>
    <source>
        <strain evidence="2 3">NBRC 107716</strain>
    </source>
</reference>
<proteinExistence type="predicted"/>
<feature type="domain" description="Integrase catalytic" evidence="1">
    <location>
        <begin position="158"/>
        <end position="334"/>
    </location>
</feature>
<accession>A0A512JFX5</accession>
<name>A0A512JFX5_9HYPH</name>
<dbReference type="InterPro" id="IPR047656">
    <property type="entry name" value="IS481-like_transpos"/>
</dbReference>
<dbReference type="NCBIfam" id="NF033577">
    <property type="entry name" value="transpos_IS481"/>
    <property type="match status" value="1"/>
</dbReference>
<dbReference type="RefSeq" id="WP_147045159.1">
    <property type="nucleotide sequence ID" value="NZ_BJZV01000002.1"/>
</dbReference>
<dbReference type="InterPro" id="IPR012337">
    <property type="entry name" value="RNaseH-like_sf"/>
</dbReference>
<protein>
    <submittedName>
        <fullName evidence="2">IS481 family transposase</fullName>
    </submittedName>
</protein>
<dbReference type="GO" id="GO:0015074">
    <property type="term" value="P:DNA integration"/>
    <property type="evidence" value="ECO:0007669"/>
    <property type="project" value="InterPro"/>
</dbReference>
<keyword evidence="3" id="KW-1185">Reference proteome</keyword>